<sequence length="90" mass="9377">MSTSDSASTSASNVTSNATSNSASTGESTNSSNVVQQSNHKDNSDENKELPETGNSNDANNTNVLMGAVLSLLAGLGLMKRSRKNKEDKK</sequence>
<organism evidence="9 10">
    <name type="scientific">Staphylococcus epidermidis</name>
    <dbReference type="NCBI Taxonomy" id="1282"/>
    <lineage>
        <taxon>Bacteria</taxon>
        <taxon>Bacillati</taxon>
        <taxon>Bacillota</taxon>
        <taxon>Bacilli</taxon>
        <taxon>Bacillales</taxon>
        <taxon>Staphylococcaceae</taxon>
        <taxon>Staphylococcus</taxon>
    </lineage>
</organism>
<keyword evidence="7" id="KW-1133">Transmembrane helix</keyword>
<feature type="compositionally biased region" description="Basic and acidic residues" evidence="6">
    <location>
        <begin position="39"/>
        <end position="51"/>
    </location>
</feature>
<evidence type="ECO:0000256" key="1">
    <source>
        <dbReference type="ARBA" id="ARBA00004168"/>
    </source>
</evidence>
<feature type="compositionally biased region" description="Polar residues" evidence="6">
    <location>
        <begin position="53"/>
        <end position="62"/>
    </location>
</feature>
<keyword evidence="4" id="KW-0732">Signal</keyword>
<evidence type="ECO:0000313" key="9">
    <source>
        <dbReference type="EMBL" id="MBF2231220.1"/>
    </source>
</evidence>
<reference evidence="9" key="1">
    <citation type="submission" date="2020-08" db="EMBL/GenBank/DDBJ databases">
        <title>Changes in the skin microbiome associated with squamous cell carcinoma in transplant recipients.</title>
        <authorList>
            <person name="Zaugg J."/>
            <person name="Krueger A."/>
            <person name="Lachner N."/>
        </authorList>
    </citation>
    <scope>NUCLEOTIDE SEQUENCE</scope>
    <source>
        <strain evidence="9">R5988</strain>
    </source>
</reference>
<keyword evidence="7" id="KW-0472">Membrane</keyword>
<keyword evidence="3" id="KW-0964">Secreted</keyword>
<evidence type="ECO:0000256" key="5">
    <source>
        <dbReference type="ARBA" id="ARBA00023088"/>
    </source>
</evidence>
<gene>
    <name evidence="9" type="ORF">H3963_12505</name>
</gene>
<dbReference type="InterPro" id="IPR019931">
    <property type="entry name" value="LPXTG_anchor"/>
</dbReference>
<evidence type="ECO:0000256" key="7">
    <source>
        <dbReference type="SAM" id="Phobius"/>
    </source>
</evidence>
<feature type="domain" description="Gram-positive cocci surface proteins LPxTG" evidence="8">
    <location>
        <begin position="50"/>
        <end position="90"/>
    </location>
</feature>
<dbReference type="Proteomes" id="UP000648077">
    <property type="component" value="Unassembled WGS sequence"/>
</dbReference>
<feature type="region of interest" description="Disordered" evidence="6">
    <location>
        <begin position="1"/>
        <end position="62"/>
    </location>
</feature>
<evidence type="ECO:0000259" key="8">
    <source>
        <dbReference type="PROSITE" id="PS50847"/>
    </source>
</evidence>
<name>A0A8X8G1I7_STAEP</name>
<keyword evidence="5" id="KW-0572">Peptidoglycan-anchor</keyword>
<proteinExistence type="predicted"/>
<protein>
    <submittedName>
        <fullName evidence="9">LPXTG cell wall anchor domain-containing protein</fullName>
    </submittedName>
</protein>
<evidence type="ECO:0000313" key="10">
    <source>
        <dbReference type="Proteomes" id="UP000648077"/>
    </source>
</evidence>
<evidence type="ECO:0000256" key="4">
    <source>
        <dbReference type="ARBA" id="ARBA00022729"/>
    </source>
</evidence>
<evidence type="ECO:0000256" key="3">
    <source>
        <dbReference type="ARBA" id="ARBA00022525"/>
    </source>
</evidence>
<comment type="subcellular location">
    <subcellularLocation>
        <location evidence="1">Secreted</location>
        <location evidence="1">Cell wall</location>
        <topology evidence="1">Peptidoglycan-anchor</topology>
    </subcellularLocation>
</comment>
<feature type="transmembrane region" description="Helical" evidence="7">
    <location>
        <begin position="62"/>
        <end position="79"/>
    </location>
</feature>
<evidence type="ECO:0000256" key="6">
    <source>
        <dbReference type="SAM" id="MobiDB-lite"/>
    </source>
</evidence>
<dbReference type="EMBL" id="JACGQI010000032">
    <property type="protein sequence ID" value="MBF2231220.1"/>
    <property type="molecule type" value="Genomic_DNA"/>
</dbReference>
<feature type="compositionally biased region" description="Low complexity" evidence="6">
    <location>
        <begin position="1"/>
        <end position="38"/>
    </location>
</feature>
<keyword evidence="7" id="KW-0812">Transmembrane</keyword>
<dbReference type="AlphaFoldDB" id="A0A8X8G1I7"/>
<accession>A0A8X8G1I7</accession>
<dbReference type="RefSeq" id="WP_002437005.1">
    <property type="nucleotide sequence ID" value="NZ_JACGQI010000032.1"/>
</dbReference>
<comment type="caution">
    <text evidence="9">The sequence shown here is derived from an EMBL/GenBank/DDBJ whole genome shotgun (WGS) entry which is preliminary data.</text>
</comment>
<keyword evidence="2" id="KW-0134">Cell wall</keyword>
<dbReference type="Pfam" id="PF00746">
    <property type="entry name" value="Gram_pos_anchor"/>
    <property type="match status" value="1"/>
</dbReference>
<dbReference type="PROSITE" id="PS50847">
    <property type="entry name" value="GRAM_POS_ANCHORING"/>
    <property type="match status" value="1"/>
</dbReference>
<dbReference type="NCBIfam" id="TIGR01167">
    <property type="entry name" value="LPXTG_anchor"/>
    <property type="match status" value="1"/>
</dbReference>
<evidence type="ECO:0000256" key="2">
    <source>
        <dbReference type="ARBA" id="ARBA00022512"/>
    </source>
</evidence>